<organism evidence="2 3">
    <name type="scientific">Methanoregula boonei (strain DSM 21154 / JCM 14090 / 6A8)</name>
    <dbReference type="NCBI Taxonomy" id="456442"/>
    <lineage>
        <taxon>Archaea</taxon>
        <taxon>Methanobacteriati</taxon>
        <taxon>Methanobacteriota</taxon>
        <taxon>Stenosarchaea group</taxon>
        <taxon>Methanomicrobia</taxon>
        <taxon>Methanomicrobiales</taxon>
        <taxon>Methanoregulaceae</taxon>
        <taxon>Methanoregula</taxon>
    </lineage>
</organism>
<reference evidence="3" key="1">
    <citation type="journal article" date="2015" name="Microbiology">
        <title>Genome of Methanoregula boonei 6A8 reveals adaptations to oligotrophic peatland environments.</title>
        <authorList>
            <person name="Braeuer S."/>
            <person name="Cadillo-Quiroz H."/>
            <person name="Kyrpides N."/>
            <person name="Woyke T."/>
            <person name="Goodwin L."/>
            <person name="Detter C."/>
            <person name="Podell S."/>
            <person name="Yavitt J.B."/>
            <person name="Zinder S.H."/>
        </authorList>
    </citation>
    <scope>NUCLEOTIDE SEQUENCE [LARGE SCALE GENOMIC DNA]</scope>
    <source>
        <strain evidence="3">DSM 21154 / JCM 14090 / 6A8</strain>
    </source>
</reference>
<dbReference type="GeneID" id="5410394"/>
<protein>
    <recommendedName>
        <fullName evidence="1">Glycosyl transferase family 28 C-terminal domain-containing protein</fullName>
    </recommendedName>
</protein>
<dbReference type="Gene3D" id="3.40.50.2000">
    <property type="entry name" value="Glycogen Phosphorylase B"/>
    <property type="match status" value="2"/>
</dbReference>
<dbReference type="KEGG" id="mbn:Mboo_0898"/>
<evidence type="ECO:0000313" key="3">
    <source>
        <dbReference type="Proteomes" id="UP000002408"/>
    </source>
</evidence>
<dbReference type="STRING" id="456442.Mboo_0898"/>
<dbReference type="eggNOG" id="arCOG01393">
    <property type="taxonomic scope" value="Archaea"/>
</dbReference>
<keyword evidence="3" id="KW-1185">Reference proteome</keyword>
<gene>
    <name evidence="2" type="ordered locus">Mboo_0898</name>
</gene>
<dbReference type="SUPFAM" id="SSF53756">
    <property type="entry name" value="UDP-Glycosyltransferase/glycogen phosphorylase"/>
    <property type="match status" value="1"/>
</dbReference>
<name>A7I6Q5_METB6</name>
<accession>A7I6Q5</accession>
<dbReference type="EMBL" id="CP000780">
    <property type="protein sequence ID" value="ABS55416.1"/>
    <property type="molecule type" value="Genomic_DNA"/>
</dbReference>
<sequence length="362" mass="40431">MAHVLVSPLNWGLGHATRDIPVIRTLLDHGHEVTIAACGNALAVLRQEFPGLPSIEYPDYPIPFSSGRLFIPRFCAGLPSIFAAVSREHATLESILTKEHYDLVISDNRLGVFSSKVPSIFVTHQLHYHLPLLYWPAELLAIPANMFLHEQYARIIVPDNPPGPLSLAGKLSRPQTDVARDRAFFSGILSGTRQMACTQDLDYLVIISGPEPQRTILERIILAHMGELEGHGIVLLGNPQGKPVPVRHGNWTCISYVPTSVKTELMNRAKCVICRSGYTTLMELAELGKTQALLIPTPGQTEQEYLSWYYREKGWFYSEDQEHLDLAEDVAVAKKFPGFPALPKTRENTKRLYAELLAGYLE</sequence>
<dbReference type="GO" id="GO:0016758">
    <property type="term" value="F:hexosyltransferase activity"/>
    <property type="evidence" value="ECO:0007669"/>
    <property type="project" value="InterPro"/>
</dbReference>
<feature type="domain" description="Glycosyl transferase family 28 C-terminal" evidence="1">
    <location>
        <begin position="263"/>
        <end position="304"/>
    </location>
</feature>
<evidence type="ECO:0000259" key="1">
    <source>
        <dbReference type="Pfam" id="PF04101"/>
    </source>
</evidence>
<dbReference type="Pfam" id="PF04101">
    <property type="entry name" value="Glyco_tran_28_C"/>
    <property type="match status" value="1"/>
</dbReference>
<dbReference type="InterPro" id="IPR007235">
    <property type="entry name" value="Glyco_trans_28_C"/>
</dbReference>
<evidence type="ECO:0000313" key="2">
    <source>
        <dbReference type="EMBL" id="ABS55416.1"/>
    </source>
</evidence>
<dbReference type="Proteomes" id="UP000002408">
    <property type="component" value="Chromosome"/>
</dbReference>
<dbReference type="OrthoDB" id="46222at2157"/>
<dbReference type="AlphaFoldDB" id="A7I6Q5"/>
<dbReference type="HOGENOM" id="CLU_789629_0_0_2"/>
<proteinExistence type="predicted"/>
<dbReference type="RefSeq" id="WP_012106440.1">
    <property type="nucleotide sequence ID" value="NC_009712.1"/>
</dbReference>